<keyword evidence="1" id="KW-0732">Signal</keyword>
<evidence type="ECO:0000256" key="1">
    <source>
        <dbReference type="SAM" id="SignalP"/>
    </source>
</evidence>
<dbReference type="InParanoid" id="A0A494GA96"/>
<name>A0A494GA96_SOLLC</name>
<reference evidence="2" key="2">
    <citation type="submission" date="2019-04" db="UniProtKB">
        <authorList>
            <consortium name="EnsemblPlants"/>
        </authorList>
    </citation>
    <scope>IDENTIFICATION</scope>
    <source>
        <strain evidence="2">cv. Heinz 1706</strain>
    </source>
</reference>
<dbReference type="Proteomes" id="UP000004994">
    <property type="component" value="Unassembled WGS sequence"/>
</dbReference>
<evidence type="ECO:0000313" key="2">
    <source>
        <dbReference type="EnsemblPlants" id="Solyc00g249900.3.1"/>
    </source>
</evidence>
<dbReference type="PaxDb" id="4081-Solyc11g066760.1.1"/>
<dbReference type="AlphaFoldDB" id="A0A494GA96"/>
<dbReference type="Gramene" id="Solyc00g249900.3.1">
    <property type="protein sequence ID" value="Solyc00g249900.3.1"/>
    <property type="gene ID" value="Solyc00g249900.3"/>
</dbReference>
<dbReference type="Gene3D" id="1.25.10.10">
    <property type="entry name" value="Leucine-rich Repeat Variant"/>
    <property type="match status" value="1"/>
</dbReference>
<feature type="chain" id="PRO_5019724072" evidence="1">
    <location>
        <begin position="20"/>
        <end position="170"/>
    </location>
</feature>
<accession>A0A494GA96</accession>
<proteinExistence type="predicted"/>
<protein>
    <submittedName>
        <fullName evidence="2">Uncharacterized protein</fullName>
    </submittedName>
</protein>
<keyword evidence="3" id="KW-1185">Reference proteome</keyword>
<dbReference type="InterPro" id="IPR011989">
    <property type="entry name" value="ARM-like"/>
</dbReference>
<dbReference type="STRING" id="4081.A0A494GA96"/>
<reference evidence="2" key="1">
    <citation type="journal article" date="2012" name="Nature">
        <title>The tomato genome sequence provides insights into fleshy fruit evolution.</title>
        <authorList>
            <consortium name="Tomato Genome Consortium"/>
        </authorList>
    </citation>
    <scope>NUCLEOTIDE SEQUENCE [LARGE SCALE GENOMIC DNA]</scope>
    <source>
        <strain evidence="2">cv. Heinz 1706</strain>
    </source>
</reference>
<dbReference type="EnsemblPlants" id="Solyc00g249900.3.1">
    <property type="protein sequence ID" value="Solyc00g249900.3.1"/>
    <property type="gene ID" value="Solyc00g249900.3"/>
</dbReference>
<sequence length="170" mass="19383">MFCGLLFGGFVELLKLCGCGTVAVSWSVELLQFRGLWNCGTLWLWNCYRTSNSIRRRALDLLYGMCDGSNAKDIVEELLQVSVGKLIENFNCAICWSRSVHISLENTAIFWPEGLDVVQRKSLVSFIRSSLLTSIIPILLSTYAKILMHTQPPDPELQKQIWEIFRKYEG</sequence>
<organism evidence="2">
    <name type="scientific">Solanum lycopersicum</name>
    <name type="common">Tomato</name>
    <name type="synonym">Lycopersicon esculentum</name>
    <dbReference type="NCBI Taxonomy" id="4081"/>
    <lineage>
        <taxon>Eukaryota</taxon>
        <taxon>Viridiplantae</taxon>
        <taxon>Streptophyta</taxon>
        <taxon>Embryophyta</taxon>
        <taxon>Tracheophyta</taxon>
        <taxon>Spermatophyta</taxon>
        <taxon>Magnoliopsida</taxon>
        <taxon>eudicotyledons</taxon>
        <taxon>Gunneridae</taxon>
        <taxon>Pentapetalae</taxon>
        <taxon>asterids</taxon>
        <taxon>lamiids</taxon>
        <taxon>Solanales</taxon>
        <taxon>Solanaceae</taxon>
        <taxon>Solanoideae</taxon>
        <taxon>Solaneae</taxon>
        <taxon>Solanum</taxon>
        <taxon>Solanum subgen. Lycopersicon</taxon>
    </lineage>
</organism>
<feature type="signal peptide" evidence="1">
    <location>
        <begin position="1"/>
        <end position="19"/>
    </location>
</feature>
<evidence type="ECO:0000313" key="3">
    <source>
        <dbReference type="Proteomes" id="UP000004994"/>
    </source>
</evidence>